<dbReference type="AlphaFoldDB" id="A0A9D1V637"/>
<dbReference type="Proteomes" id="UP000824193">
    <property type="component" value="Unassembled WGS sequence"/>
</dbReference>
<gene>
    <name evidence="2" type="ORF">H9865_12125</name>
</gene>
<dbReference type="Pfam" id="PF16316">
    <property type="entry name" value="DUF4956"/>
    <property type="match status" value="1"/>
</dbReference>
<protein>
    <submittedName>
        <fullName evidence="2">DUF4956 domain-containing protein</fullName>
    </submittedName>
</protein>
<dbReference type="EMBL" id="DXFW01000040">
    <property type="protein sequence ID" value="HIX06825.1"/>
    <property type="molecule type" value="Genomic_DNA"/>
</dbReference>
<feature type="transmembrane region" description="Helical" evidence="1">
    <location>
        <begin position="105"/>
        <end position="138"/>
    </location>
</feature>
<reference evidence="2" key="1">
    <citation type="journal article" date="2021" name="PeerJ">
        <title>Extensive microbial diversity within the chicken gut microbiome revealed by metagenomics and culture.</title>
        <authorList>
            <person name="Gilroy R."/>
            <person name="Ravi A."/>
            <person name="Getino M."/>
            <person name="Pursley I."/>
            <person name="Horton D.L."/>
            <person name="Alikhan N.F."/>
            <person name="Baker D."/>
            <person name="Gharbi K."/>
            <person name="Hall N."/>
            <person name="Watson M."/>
            <person name="Adriaenssens E.M."/>
            <person name="Foster-Nyarko E."/>
            <person name="Jarju S."/>
            <person name="Secka A."/>
            <person name="Antonio M."/>
            <person name="Oren A."/>
            <person name="Chaudhuri R.R."/>
            <person name="La Ragione R."/>
            <person name="Hildebrand F."/>
            <person name="Pallen M.J."/>
        </authorList>
    </citation>
    <scope>NUCLEOTIDE SEQUENCE</scope>
    <source>
        <strain evidence="2">2239</strain>
    </source>
</reference>
<keyword evidence="1" id="KW-0472">Membrane</keyword>
<reference evidence="2" key="2">
    <citation type="submission" date="2021-04" db="EMBL/GenBank/DDBJ databases">
        <authorList>
            <person name="Gilroy R."/>
        </authorList>
    </citation>
    <scope>NUCLEOTIDE SEQUENCE</scope>
    <source>
        <strain evidence="2">2239</strain>
    </source>
</reference>
<evidence type="ECO:0000313" key="2">
    <source>
        <dbReference type="EMBL" id="HIX06825.1"/>
    </source>
</evidence>
<evidence type="ECO:0000313" key="3">
    <source>
        <dbReference type="Proteomes" id="UP000824193"/>
    </source>
</evidence>
<organism evidence="2 3">
    <name type="scientific">Candidatus Allofournierella pullicola</name>
    <dbReference type="NCBI Taxonomy" id="2838596"/>
    <lineage>
        <taxon>Bacteria</taxon>
        <taxon>Bacillati</taxon>
        <taxon>Bacillota</taxon>
        <taxon>Clostridia</taxon>
        <taxon>Eubacteriales</taxon>
        <taxon>Oscillospiraceae</taxon>
        <taxon>Allofournierella</taxon>
    </lineage>
</organism>
<comment type="caution">
    <text evidence="2">The sequence shown here is derived from an EMBL/GenBank/DDBJ whole genome shotgun (WGS) entry which is preliminary data.</text>
</comment>
<accession>A0A9D1V637</accession>
<proteinExistence type="predicted"/>
<evidence type="ECO:0000256" key="1">
    <source>
        <dbReference type="SAM" id="Phobius"/>
    </source>
</evidence>
<sequence>MSFSDVIKKSVLEGFTQSDIGTVTIVVTLGVTGLIALYIYAIYRLASRSAFYNRDFNKTLALMPIVTAGIVLAMQSSIVISLGMVGALSIVRFRNAVKDSMDLLYLFWSIGVGIICGARLFEIAVVVSLAVTALIFLLDLVPAAKPPYLLVINSTDAEIDMALNQLLNRYAKGARIKSRNVSKHGVDLILELRTDDGGRLVSACAALPGVESVNLLAHDGEVRY</sequence>
<feature type="transmembrane region" description="Helical" evidence="1">
    <location>
        <begin position="20"/>
        <end position="40"/>
    </location>
</feature>
<keyword evidence="1" id="KW-1133">Transmembrane helix</keyword>
<dbReference type="InterPro" id="IPR032531">
    <property type="entry name" value="DUF4956"/>
</dbReference>
<feature type="transmembrane region" description="Helical" evidence="1">
    <location>
        <begin position="60"/>
        <end position="85"/>
    </location>
</feature>
<keyword evidence="1" id="KW-0812">Transmembrane</keyword>
<name>A0A9D1V637_9FIRM</name>